<dbReference type="InterPro" id="IPR027417">
    <property type="entry name" value="P-loop_NTPase"/>
</dbReference>
<evidence type="ECO:0000256" key="3">
    <source>
        <dbReference type="SAM" id="Phobius"/>
    </source>
</evidence>
<comment type="similarity">
    <text evidence="1">Belongs to the TRAFAC class TrmE-Era-EngA-EngB-Septin-like GTPase superfamily. Septin GTPase family.</text>
</comment>
<dbReference type="EMBL" id="LJBN01000189">
    <property type="protein sequence ID" value="OOQ83882.1"/>
    <property type="molecule type" value="Genomic_DNA"/>
</dbReference>
<dbReference type="AlphaFoldDB" id="A0A1S9RED2"/>
<name>A0A1S9RED2_PENBI</name>
<dbReference type="PROSITE" id="PS51719">
    <property type="entry name" value="G_SEPTIN"/>
    <property type="match status" value="1"/>
</dbReference>
<feature type="compositionally biased region" description="Basic and acidic residues" evidence="2">
    <location>
        <begin position="42"/>
        <end position="60"/>
    </location>
</feature>
<keyword evidence="1" id="KW-0547">Nucleotide-binding</keyword>
<dbReference type="Proteomes" id="UP000190744">
    <property type="component" value="Unassembled WGS sequence"/>
</dbReference>
<evidence type="ECO:0000256" key="1">
    <source>
        <dbReference type="RuleBase" id="RU004560"/>
    </source>
</evidence>
<proteinExistence type="inferred from homology"/>
<evidence type="ECO:0000313" key="6">
    <source>
        <dbReference type="Proteomes" id="UP000190744"/>
    </source>
</evidence>
<evidence type="ECO:0000259" key="4">
    <source>
        <dbReference type="PROSITE" id="PS51719"/>
    </source>
</evidence>
<sequence>MRPVPDLSAFSRKPSADPPSSGSSLDPRTTAPATFFLSRSPHASDTERSPSPDAAGDPKESMYGVHSLAETLSRSELRACTSQEFRADSQRTRSSSRGSDSMRESRGQRRRSTIRPFSEDTRESSLQPPASDTVSRPLTPFHPDDPSSLPSSPKSISNQSLRPLDDISITDEINSQAIGSGDEEEKPRPSPRLGFAGASQLIMPSIKMPSRRPFTERGKAMGRFKVLVAGAPGRTFRYITPARRFPPLLTPYLNPAGTGKTSLIKAIVQTCEDIVHVDSIDSLSVTALERRRSSRPHSGPVPTRGMPTVTTEIYASTKPYPSWWSDLEDSRVLRRRKSIGEIVLERNLCFVDTPATSLSRTGQTDSIVQYMRQQLRRATAAVAGSGVDFQNLLAGNGGTQVDAILYLISHDTLPTDVECIRKLCELSNVIPLVAKADTLSPENITSLKDRFHQQAQDAGIKPFMFGDSPAGMLEDQNPQPPYAVSSEKTADLEVMDASTLMSPDYELPLVPSELDTLVQKLFDRDNLAWLRHSAAKKLVQRCGDLPAVPLSATSAPNAFSGATSPGVGWGTTAGASMNSSISSLGESPPTYTLARLADYTRHEERMAQVRLAQWATDLQRSLQNERERYAALARGDRAVWLTERLSECVVDGSLVPISQTPGFCGLHVPASDQSGGGLNVMRARASNGKDYRVAGLSPHDPLGVVGWIDDIGRRGWIIVQIVGSVGVVGGLALWVARSWGLPTRSFADLQFDHWYGSIEH</sequence>
<feature type="compositionally biased region" description="Polar residues" evidence="2">
    <location>
        <begin position="70"/>
        <end position="84"/>
    </location>
</feature>
<dbReference type="InterPro" id="IPR030379">
    <property type="entry name" value="G_SEPTIN_dom"/>
</dbReference>
<feature type="compositionally biased region" description="Polar residues" evidence="2">
    <location>
        <begin position="124"/>
        <end position="136"/>
    </location>
</feature>
<gene>
    <name evidence="5" type="ORF">PEBR_32769</name>
</gene>
<keyword evidence="3" id="KW-1133">Transmembrane helix</keyword>
<dbReference type="GO" id="GO:0005525">
    <property type="term" value="F:GTP binding"/>
    <property type="evidence" value="ECO:0007669"/>
    <property type="project" value="UniProtKB-KW"/>
</dbReference>
<organism evidence="5 6">
    <name type="scientific">Penicillium brasilianum</name>
    <dbReference type="NCBI Taxonomy" id="104259"/>
    <lineage>
        <taxon>Eukaryota</taxon>
        <taxon>Fungi</taxon>
        <taxon>Dikarya</taxon>
        <taxon>Ascomycota</taxon>
        <taxon>Pezizomycotina</taxon>
        <taxon>Eurotiomycetes</taxon>
        <taxon>Eurotiomycetidae</taxon>
        <taxon>Eurotiales</taxon>
        <taxon>Aspergillaceae</taxon>
        <taxon>Penicillium</taxon>
    </lineage>
</organism>
<keyword evidence="3" id="KW-0472">Membrane</keyword>
<reference evidence="6" key="1">
    <citation type="submission" date="2015-09" db="EMBL/GenBank/DDBJ databases">
        <authorList>
            <person name="Fill T.P."/>
            <person name="Baretta J.F."/>
            <person name="de Almeida L.G."/>
            <person name="Rocha M."/>
            <person name="de Souza D.H."/>
            <person name="Malavazi I."/>
            <person name="Cerdeira L.T."/>
            <person name="Hong H."/>
            <person name="Samborskyy M."/>
            <person name="de Vasconcelos A.T."/>
            <person name="Leadlay P."/>
            <person name="Rodrigues-Filho E."/>
        </authorList>
    </citation>
    <scope>NUCLEOTIDE SEQUENCE [LARGE SCALE GENOMIC DNA]</scope>
    <source>
        <strain evidence="6">LaBioMMi 136</strain>
    </source>
</reference>
<protein>
    <recommendedName>
        <fullName evidence="4">Septin-type G domain-containing protein</fullName>
    </recommendedName>
</protein>
<dbReference type="Pfam" id="PF00735">
    <property type="entry name" value="Septin"/>
    <property type="match status" value="1"/>
</dbReference>
<feature type="compositionally biased region" description="Low complexity" evidence="2">
    <location>
        <begin position="146"/>
        <end position="160"/>
    </location>
</feature>
<dbReference type="SUPFAM" id="SSF52540">
    <property type="entry name" value="P-loop containing nucleoside triphosphate hydrolases"/>
    <property type="match status" value="1"/>
</dbReference>
<accession>A0A1S9RED2</accession>
<keyword evidence="3" id="KW-0812">Transmembrane</keyword>
<feature type="transmembrane region" description="Helical" evidence="3">
    <location>
        <begin position="715"/>
        <end position="736"/>
    </location>
</feature>
<comment type="caution">
    <text evidence="5">The sequence shown here is derived from an EMBL/GenBank/DDBJ whole genome shotgun (WGS) entry which is preliminary data.</text>
</comment>
<dbReference type="Gene3D" id="3.40.50.300">
    <property type="entry name" value="P-loop containing nucleotide triphosphate hydrolases"/>
    <property type="match status" value="1"/>
</dbReference>
<feature type="region of interest" description="Disordered" evidence="2">
    <location>
        <begin position="1"/>
        <end position="197"/>
    </location>
</feature>
<dbReference type="PANTHER" id="PTHR18884">
    <property type="entry name" value="SEPTIN"/>
    <property type="match status" value="1"/>
</dbReference>
<evidence type="ECO:0000256" key="2">
    <source>
        <dbReference type="SAM" id="MobiDB-lite"/>
    </source>
</evidence>
<keyword evidence="1" id="KW-0342">GTP-binding</keyword>
<feature type="compositionally biased region" description="Polar residues" evidence="2">
    <location>
        <begin position="18"/>
        <end position="27"/>
    </location>
</feature>
<feature type="domain" description="Septin-type G" evidence="4">
    <location>
        <begin position="244"/>
        <end position="548"/>
    </location>
</feature>
<evidence type="ECO:0000313" key="5">
    <source>
        <dbReference type="EMBL" id="OOQ83882.1"/>
    </source>
</evidence>